<evidence type="ECO:0000256" key="4">
    <source>
        <dbReference type="ARBA" id="ARBA00022989"/>
    </source>
</evidence>
<evidence type="ECO:0000256" key="6">
    <source>
        <dbReference type="RuleBase" id="RU366058"/>
    </source>
</evidence>
<dbReference type="InterPro" id="IPR015414">
    <property type="entry name" value="TMEM64"/>
</dbReference>
<gene>
    <name evidence="8" type="ORF">ACFSUC_04415</name>
</gene>
<feature type="domain" description="VTT" evidence="7">
    <location>
        <begin position="44"/>
        <end position="161"/>
    </location>
</feature>
<keyword evidence="2 6" id="KW-1003">Cell membrane</keyword>
<evidence type="ECO:0000259" key="7">
    <source>
        <dbReference type="Pfam" id="PF09335"/>
    </source>
</evidence>
<accession>A0ABW5R7X7</accession>
<evidence type="ECO:0000256" key="3">
    <source>
        <dbReference type="ARBA" id="ARBA00022692"/>
    </source>
</evidence>
<dbReference type="PANTHER" id="PTHR12677">
    <property type="entry name" value="GOLGI APPARATUS MEMBRANE PROTEIN TVP38-RELATED"/>
    <property type="match status" value="1"/>
</dbReference>
<evidence type="ECO:0000313" key="8">
    <source>
        <dbReference type="EMBL" id="MFD2670850.1"/>
    </source>
</evidence>
<keyword evidence="9" id="KW-1185">Reference proteome</keyword>
<reference evidence="9" key="1">
    <citation type="journal article" date="2019" name="Int. J. Syst. Evol. Microbiol.">
        <title>The Global Catalogue of Microorganisms (GCM) 10K type strain sequencing project: providing services to taxonomists for standard genome sequencing and annotation.</title>
        <authorList>
            <consortium name="The Broad Institute Genomics Platform"/>
            <consortium name="The Broad Institute Genome Sequencing Center for Infectious Disease"/>
            <person name="Wu L."/>
            <person name="Ma J."/>
        </authorList>
    </citation>
    <scope>NUCLEOTIDE SEQUENCE [LARGE SCALE GENOMIC DNA]</scope>
    <source>
        <strain evidence="9">KCTC 33676</strain>
    </source>
</reference>
<feature type="transmembrane region" description="Helical" evidence="6">
    <location>
        <begin position="38"/>
        <end position="57"/>
    </location>
</feature>
<comment type="subcellular location">
    <subcellularLocation>
        <location evidence="1 6">Cell membrane</location>
        <topology evidence="1 6">Multi-pass membrane protein</topology>
    </subcellularLocation>
</comment>
<dbReference type="EMBL" id="JBHUMM010000007">
    <property type="protein sequence ID" value="MFD2670850.1"/>
    <property type="molecule type" value="Genomic_DNA"/>
</dbReference>
<keyword evidence="3 6" id="KW-0812">Transmembrane</keyword>
<feature type="transmembrane region" description="Helical" evidence="6">
    <location>
        <begin position="140"/>
        <end position="159"/>
    </location>
</feature>
<evidence type="ECO:0000256" key="2">
    <source>
        <dbReference type="ARBA" id="ARBA00022475"/>
    </source>
</evidence>
<dbReference type="InterPro" id="IPR032816">
    <property type="entry name" value="VTT_dom"/>
</dbReference>
<feature type="transmembrane region" description="Helical" evidence="6">
    <location>
        <begin position="63"/>
        <end position="84"/>
    </location>
</feature>
<name>A0ABW5R7X7_9BACL</name>
<evidence type="ECO:0000256" key="5">
    <source>
        <dbReference type="ARBA" id="ARBA00023136"/>
    </source>
</evidence>
<comment type="caution">
    <text evidence="8">The sequence shown here is derived from an EMBL/GenBank/DDBJ whole genome shotgun (WGS) entry which is preliminary data.</text>
</comment>
<proteinExistence type="inferred from homology"/>
<feature type="transmembrane region" description="Helical" evidence="6">
    <location>
        <begin position="171"/>
        <end position="187"/>
    </location>
</feature>
<comment type="similarity">
    <text evidence="6">Belongs to the TVP38/TMEM64 family.</text>
</comment>
<comment type="caution">
    <text evidence="6">Lacks conserved residue(s) required for the propagation of feature annotation.</text>
</comment>
<keyword evidence="4 6" id="KW-1133">Transmembrane helix</keyword>
<sequence>MSIIENVKEISMADIQHYLNEYEALGPLPGIAAAMIEAFLPILPLFAIIVANVNAYGPVEGFLLSWIGVVLGAMSVFGLSRWLGSRFRHYMERKLRKSQGLFRWIETRGFTPIFMLSCFPFTPSALINITAGMSNLPTRVFFIAIMLGKSIMILIITLVGYDITSFLYQPWKWIVGLAILSILWLVGKRLEKRFHLSEDHRP</sequence>
<organism evidence="8 9">
    <name type="scientific">Marinicrinis sediminis</name>
    <dbReference type="NCBI Taxonomy" id="1652465"/>
    <lineage>
        <taxon>Bacteria</taxon>
        <taxon>Bacillati</taxon>
        <taxon>Bacillota</taxon>
        <taxon>Bacilli</taxon>
        <taxon>Bacillales</taxon>
        <taxon>Paenibacillaceae</taxon>
    </lineage>
</organism>
<keyword evidence="5 6" id="KW-0472">Membrane</keyword>
<dbReference type="Pfam" id="PF09335">
    <property type="entry name" value="VTT_dom"/>
    <property type="match status" value="1"/>
</dbReference>
<evidence type="ECO:0000256" key="1">
    <source>
        <dbReference type="ARBA" id="ARBA00004651"/>
    </source>
</evidence>
<dbReference type="PANTHER" id="PTHR12677:SF55">
    <property type="entry name" value="UNDECAPRENYL PHOSPHATE TRANSPORTER SAOUHSC_00901-RELATED"/>
    <property type="match status" value="1"/>
</dbReference>
<dbReference type="RefSeq" id="WP_379928278.1">
    <property type="nucleotide sequence ID" value="NZ_JBHUMM010000007.1"/>
</dbReference>
<evidence type="ECO:0000313" key="9">
    <source>
        <dbReference type="Proteomes" id="UP001597497"/>
    </source>
</evidence>
<protein>
    <recommendedName>
        <fullName evidence="6">TVP38/TMEM64 family membrane protein</fullName>
    </recommendedName>
</protein>
<dbReference type="Proteomes" id="UP001597497">
    <property type="component" value="Unassembled WGS sequence"/>
</dbReference>